<sequence length="148" mass="15935">MSVVLPDTPLRMKQAEQTTTNRVDGIAGDGKGDQRQFPGRTTLLGPGQALRAFQHNHRRGDRPPWSTKVLISGGLGSVTAGATNGDDNMEAKAWGMGGKPNLWPTLVSVQRHIGAVQRSDLSGRRGKKDVSEEKKEKNGSKHEAAKVT</sequence>
<proteinExistence type="predicted"/>
<evidence type="ECO:0000256" key="1">
    <source>
        <dbReference type="SAM" id="MobiDB-lite"/>
    </source>
</evidence>
<reference evidence="2 3" key="1">
    <citation type="journal article" date="2014" name="BMC Genomics">
        <title>Comparative genomics of the major fungal agents of human and animal Sporotrichosis: Sporothrix schenckii and Sporothrix brasiliensis.</title>
        <authorList>
            <person name="Teixeira M.M."/>
            <person name="de Almeida L.G."/>
            <person name="Kubitschek-Barreira P."/>
            <person name="Alves F.L."/>
            <person name="Kioshima E.S."/>
            <person name="Abadio A.K."/>
            <person name="Fernandes L."/>
            <person name="Derengowski L.S."/>
            <person name="Ferreira K.S."/>
            <person name="Souza R.C."/>
            <person name="Ruiz J.C."/>
            <person name="de Andrade N.C."/>
            <person name="Paes H.C."/>
            <person name="Nicola A.M."/>
            <person name="Albuquerque P."/>
            <person name="Gerber A.L."/>
            <person name="Martins V.P."/>
            <person name="Peconick L.D."/>
            <person name="Neto A.V."/>
            <person name="Chaucanez C.B."/>
            <person name="Silva P.A."/>
            <person name="Cunha O.L."/>
            <person name="de Oliveira F.F."/>
            <person name="dos Santos T.C."/>
            <person name="Barros A.L."/>
            <person name="Soares M.A."/>
            <person name="de Oliveira L.M."/>
            <person name="Marini M.M."/>
            <person name="Villalobos-Duno H."/>
            <person name="Cunha M.M."/>
            <person name="de Hoog S."/>
            <person name="da Silveira J.F."/>
            <person name="Henrissat B."/>
            <person name="Nino-Vega G.A."/>
            <person name="Cisalpino P.S."/>
            <person name="Mora-Montes H.M."/>
            <person name="Almeida S.R."/>
            <person name="Stajich J.E."/>
            <person name="Lopes-Bezerra L.M."/>
            <person name="Vasconcelos A.T."/>
            <person name="Felipe M.S."/>
        </authorList>
    </citation>
    <scope>NUCLEOTIDE SEQUENCE [LARGE SCALE GENOMIC DNA]</scope>
    <source>
        <strain evidence="2 3">1099-18</strain>
    </source>
</reference>
<comment type="caution">
    <text evidence="2">The sequence shown here is derived from an EMBL/GenBank/DDBJ whole genome shotgun (WGS) entry which is preliminary data.</text>
</comment>
<reference evidence="2 3" key="2">
    <citation type="journal article" date="2015" name="Eukaryot. Cell">
        <title>Asexual propagation of a virulent clone complex in a human and feline outbreak of sporotrichosis.</title>
        <authorList>
            <person name="Teixeira Mde M."/>
            <person name="Rodrigues A.M."/>
            <person name="Tsui C.K."/>
            <person name="de Almeida L.G."/>
            <person name="Van Diepeningen A.D."/>
            <person name="van den Ende B.G."/>
            <person name="Fernandes G.F."/>
            <person name="Kano R."/>
            <person name="Hamelin R.C."/>
            <person name="Lopes-Bezerra L.M."/>
            <person name="Vasconcelos A.T."/>
            <person name="de Hoog S."/>
            <person name="de Camargo Z.P."/>
            <person name="Felipe M.S."/>
        </authorList>
    </citation>
    <scope>NUCLEOTIDE SEQUENCE [LARGE SCALE GENOMIC DNA]</scope>
    <source>
        <strain evidence="2 3">1099-18</strain>
    </source>
</reference>
<feature type="region of interest" description="Disordered" evidence="1">
    <location>
        <begin position="114"/>
        <end position="148"/>
    </location>
</feature>
<feature type="compositionally biased region" description="Basic and acidic residues" evidence="1">
    <location>
        <begin position="128"/>
        <end position="148"/>
    </location>
</feature>
<dbReference type="KEGG" id="ssck:SPSK_05636"/>
<dbReference type="RefSeq" id="XP_016583215.1">
    <property type="nucleotide sequence ID" value="XM_016732378.1"/>
</dbReference>
<name>A0A0F2LUM1_SPOSC</name>
<dbReference type="Proteomes" id="UP000033710">
    <property type="component" value="Unassembled WGS sequence"/>
</dbReference>
<feature type="region of interest" description="Disordered" evidence="1">
    <location>
        <begin position="1"/>
        <end position="41"/>
    </location>
</feature>
<accession>A0A0F2LUM1</accession>
<dbReference type="AlphaFoldDB" id="A0A0F2LUM1"/>
<organism evidence="2 3">
    <name type="scientific">Sporothrix schenckii 1099-18</name>
    <dbReference type="NCBI Taxonomy" id="1397361"/>
    <lineage>
        <taxon>Eukaryota</taxon>
        <taxon>Fungi</taxon>
        <taxon>Dikarya</taxon>
        <taxon>Ascomycota</taxon>
        <taxon>Pezizomycotina</taxon>
        <taxon>Sordariomycetes</taxon>
        <taxon>Sordariomycetidae</taxon>
        <taxon>Ophiostomatales</taxon>
        <taxon>Ophiostomataceae</taxon>
        <taxon>Sporothrix</taxon>
    </lineage>
</organism>
<protein>
    <submittedName>
        <fullName evidence="2">Uncharacterized protein</fullName>
    </submittedName>
</protein>
<gene>
    <name evidence="2" type="ORF">SPSK_05636</name>
</gene>
<evidence type="ECO:0000313" key="3">
    <source>
        <dbReference type="Proteomes" id="UP000033710"/>
    </source>
</evidence>
<dbReference type="VEuPathDB" id="FungiDB:SPSK_05636"/>
<dbReference type="GeneID" id="27667655"/>
<dbReference type="EMBL" id="AXCR01000012">
    <property type="protein sequence ID" value="KJR80539.1"/>
    <property type="molecule type" value="Genomic_DNA"/>
</dbReference>
<evidence type="ECO:0000313" key="2">
    <source>
        <dbReference type="EMBL" id="KJR80539.1"/>
    </source>
</evidence>